<name>A0AAW0Y9Z5_CHEQU</name>
<evidence type="ECO:0008006" key="3">
    <source>
        <dbReference type="Google" id="ProtNLM"/>
    </source>
</evidence>
<comment type="caution">
    <text evidence="1">The sequence shown here is derived from an EMBL/GenBank/DDBJ whole genome shotgun (WGS) entry which is preliminary data.</text>
</comment>
<sequence length="223" mass="25310">VKHIEQNQTSAKYRFKDGELVLGFLPEKSIDQVLSGINFTIYKNLEEAILSANVQILNFSSVACYKNNKLTESSEIKKFASDKYFEWQHIHLSVSNKTLIINGTNVVCSKTLLDDKSSYITVTPTRGPIYLVHNCHEACPVFLNSITVKKTSFNVSMVNTTSEKEMNMTTHINWSNNTKNKDTHIIPSSLDSFWHQLHVEVSGFCLVLLVASYYENNDFLSCV</sequence>
<dbReference type="Proteomes" id="UP001445076">
    <property type="component" value="Unassembled WGS sequence"/>
</dbReference>
<gene>
    <name evidence="1" type="ORF">OTU49_016027</name>
</gene>
<evidence type="ECO:0000313" key="1">
    <source>
        <dbReference type="EMBL" id="KAK8748848.1"/>
    </source>
</evidence>
<keyword evidence="2" id="KW-1185">Reference proteome</keyword>
<protein>
    <recommendedName>
        <fullName evidence="3">Vitellogenin</fullName>
    </recommendedName>
</protein>
<dbReference type="AlphaFoldDB" id="A0AAW0Y9Z5"/>
<dbReference type="EMBL" id="JARKIK010000011">
    <property type="protein sequence ID" value="KAK8748848.1"/>
    <property type="molecule type" value="Genomic_DNA"/>
</dbReference>
<proteinExistence type="predicted"/>
<organism evidence="1 2">
    <name type="scientific">Cherax quadricarinatus</name>
    <name type="common">Australian red claw crayfish</name>
    <dbReference type="NCBI Taxonomy" id="27406"/>
    <lineage>
        <taxon>Eukaryota</taxon>
        <taxon>Metazoa</taxon>
        <taxon>Ecdysozoa</taxon>
        <taxon>Arthropoda</taxon>
        <taxon>Crustacea</taxon>
        <taxon>Multicrustacea</taxon>
        <taxon>Malacostraca</taxon>
        <taxon>Eumalacostraca</taxon>
        <taxon>Eucarida</taxon>
        <taxon>Decapoda</taxon>
        <taxon>Pleocyemata</taxon>
        <taxon>Astacidea</taxon>
        <taxon>Parastacoidea</taxon>
        <taxon>Parastacidae</taxon>
        <taxon>Cherax</taxon>
    </lineage>
</organism>
<reference evidence="1 2" key="1">
    <citation type="journal article" date="2024" name="BMC Genomics">
        <title>Genome assembly of redclaw crayfish (Cherax quadricarinatus) provides insights into its immune adaptation and hypoxia tolerance.</title>
        <authorList>
            <person name="Liu Z."/>
            <person name="Zheng J."/>
            <person name="Li H."/>
            <person name="Fang K."/>
            <person name="Wang S."/>
            <person name="He J."/>
            <person name="Zhou D."/>
            <person name="Weng S."/>
            <person name="Chi M."/>
            <person name="Gu Z."/>
            <person name="He J."/>
            <person name="Li F."/>
            <person name="Wang M."/>
        </authorList>
    </citation>
    <scope>NUCLEOTIDE SEQUENCE [LARGE SCALE GENOMIC DNA]</scope>
    <source>
        <strain evidence="1">ZL_2023a</strain>
    </source>
</reference>
<accession>A0AAW0Y9Z5</accession>
<feature type="non-terminal residue" evidence="1">
    <location>
        <position position="1"/>
    </location>
</feature>
<evidence type="ECO:0000313" key="2">
    <source>
        <dbReference type="Proteomes" id="UP001445076"/>
    </source>
</evidence>